<dbReference type="SMART" id="SM00421">
    <property type="entry name" value="HTH_LUXR"/>
    <property type="match status" value="1"/>
</dbReference>
<dbReference type="SUPFAM" id="SSF46894">
    <property type="entry name" value="C-terminal effector domain of the bipartite response regulators"/>
    <property type="match status" value="1"/>
</dbReference>
<dbReference type="EMBL" id="BMNC01000009">
    <property type="protein sequence ID" value="GGN10768.1"/>
    <property type="molecule type" value="Genomic_DNA"/>
</dbReference>
<dbReference type="PROSITE" id="PS50043">
    <property type="entry name" value="HTH_LUXR_2"/>
    <property type="match status" value="1"/>
</dbReference>
<dbReference type="PROSITE" id="PS00622">
    <property type="entry name" value="HTH_LUXR_1"/>
    <property type="match status" value="1"/>
</dbReference>
<evidence type="ECO:0000256" key="2">
    <source>
        <dbReference type="ARBA" id="ARBA00023125"/>
    </source>
</evidence>
<evidence type="ECO:0000313" key="5">
    <source>
        <dbReference type="EMBL" id="GGN10768.1"/>
    </source>
</evidence>
<keyword evidence="6" id="KW-1185">Reference proteome</keyword>
<organism evidence="5 6">
    <name type="scientific">Lentzea pudingi</name>
    <dbReference type="NCBI Taxonomy" id="1789439"/>
    <lineage>
        <taxon>Bacteria</taxon>
        <taxon>Bacillati</taxon>
        <taxon>Actinomycetota</taxon>
        <taxon>Actinomycetes</taxon>
        <taxon>Pseudonocardiales</taxon>
        <taxon>Pseudonocardiaceae</taxon>
        <taxon>Lentzea</taxon>
    </lineage>
</organism>
<dbReference type="CDD" id="cd06170">
    <property type="entry name" value="LuxR_C_like"/>
    <property type="match status" value="1"/>
</dbReference>
<reference evidence="6" key="1">
    <citation type="journal article" date="2019" name="Int. J. Syst. Evol. Microbiol.">
        <title>The Global Catalogue of Microorganisms (GCM) 10K type strain sequencing project: providing services to taxonomists for standard genome sequencing and annotation.</title>
        <authorList>
            <consortium name="The Broad Institute Genomics Platform"/>
            <consortium name="The Broad Institute Genome Sequencing Center for Infectious Disease"/>
            <person name="Wu L."/>
            <person name="Ma J."/>
        </authorList>
    </citation>
    <scope>NUCLEOTIDE SEQUENCE [LARGE SCALE GENOMIC DNA]</scope>
    <source>
        <strain evidence="6">CGMCC 4.7319</strain>
    </source>
</reference>
<dbReference type="Gene3D" id="1.25.40.10">
    <property type="entry name" value="Tetratricopeptide repeat domain"/>
    <property type="match status" value="1"/>
</dbReference>
<sequence length="919" mass="96850">MLEDDVEPHATPRLPGRSELVDTALASLAQGESSVLVVEQQGVMGRRALVGRVRARAARAGIRVVHGRATHVDRVAPLSTLRAALSARLPDPHHDFGEDHLTALRKIRAQLVGLADGPGLLVCLDDFHHADDVTALALRMLVPGLKNTPVLWLLSLRRSQASAAVLGVVDVLLEAGAQIVPAAWPTGEDVRRLCARVLGAEPDPALVAIASDVDGDAERVVRALHDAGHVRVADGKALLGPAERPLPHWLVTEVRSSLGDLAGPTAEVLDAGAVLGRRFTVHEAAALLRRPVAELLWAAALLVETGVLAAVTSGLSFRSELVRRVVYSGLAEPVRVALHREAADVVAREGRPAAEVVHHVERGGHCGSEAVVGTLRKAVRNRTGGTGEAARLALRLLDLAGDAGTGDLAVDAVRLLSADGRTSQAWDLAVRTLNRTSDAGTETRLVCALAELADAREPGDHHVVVEYARRASARPGLAEQDHADLAAVQAYRLAAAGSTEAAESAAARAGSTGGEAVVLGSAARAQIALRRGELGRALELARAAVREADRAGPSQRGLDSRLWLCAPLVALDRFDEVHSTLALVARETAQLGAAWPVSRWQYHKARACLASGRLRAAAADAEVAVLTARASPSSPVLGRALLLLTEIRTALGHLEAAEANLREAEQLGGQSAGVAWQRVLLLCEADRYDEASEVAERLLSSTDLVEFTATAASPVAPVLVRLARHRGDERRAAEVVRVARELSERNPGVLWVAAAAAHARGLHDGDAGAVAGAAELGRLADRPAAAAAALTDAGHLAFARGKAQRARELLEQARTRWTAVGAPHVADRIVLTADTAGHDPDDPVPSPSLELWASLTGTEVRVARLVARGLTNKAIATHLTLSPNTIGTHVRNAFTKLQVTNRVELALQVIAHERKRPSR</sequence>
<evidence type="ECO:0000313" key="6">
    <source>
        <dbReference type="Proteomes" id="UP000597656"/>
    </source>
</evidence>
<dbReference type="InterPro" id="IPR016032">
    <property type="entry name" value="Sig_transdc_resp-reg_C-effctor"/>
</dbReference>
<dbReference type="PANTHER" id="PTHR44688">
    <property type="entry name" value="DNA-BINDING TRANSCRIPTIONAL ACTIVATOR DEVR_DOSR"/>
    <property type="match status" value="1"/>
</dbReference>
<accession>A0ABQ2IGN8</accession>
<gene>
    <name evidence="5" type="ORF">GCM10011609_58260</name>
</gene>
<comment type="caution">
    <text evidence="5">The sequence shown here is derived from an EMBL/GenBank/DDBJ whole genome shotgun (WGS) entry which is preliminary data.</text>
</comment>
<keyword evidence="2" id="KW-0238">DNA-binding</keyword>
<keyword evidence="1" id="KW-0805">Transcription regulation</keyword>
<dbReference type="RefSeq" id="WP_189158030.1">
    <property type="nucleotide sequence ID" value="NZ_BMNC01000009.1"/>
</dbReference>
<feature type="domain" description="HTH luxR-type" evidence="4">
    <location>
        <begin position="848"/>
        <end position="913"/>
    </location>
</feature>
<dbReference type="PRINTS" id="PR00038">
    <property type="entry name" value="HTHLUXR"/>
</dbReference>
<keyword evidence="3" id="KW-0804">Transcription</keyword>
<dbReference type="PANTHER" id="PTHR44688:SF16">
    <property type="entry name" value="DNA-BINDING TRANSCRIPTIONAL ACTIVATOR DEVR_DOSR"/>
    <property type="match status" value="1"/>
</dbReference>
<dbReference type="InterPro" id="IPR036388">
    <property type="entry name" value="WH-like_DNA-bd_sf"/>
</dbReference>
<evidence type="ECO:0000256" key="3">
    <source>
        <dbReference type="ARBA" id="ARBA00023163"/>
    </source>
</evidence>
<name>A0ABQ2IGN8_9PSEU</name>
<dbReference type="Proteomes" id="UP000597656">
    <property type="component" value="Unassembled WGS sequence"/>
</dbReference>
<dbReference type="SUPFAM" id="SSF48452">
    <property type="entry name" value="TPR-like"/>
    <property type="match status" value="1"/>
</dbReference>
<evidence type="ECO:0000256" key="1">
    <source>
        <dbReference type="ARBA" id="ARBA00023015"/>
    </source>
</evidence>
<dbReference type="InterPro" id="IPR011990">
    <property type="entry name" value="TPR-like_helical_dom_sf"/>
</dbReference>
<protein>
    <recommendedName>
        <fullName evidence="4">HTH luxR-type domain-containing protein</fullName>
    </recommendedName>
</protein>
<proteinExistence type="predicted"/>
<evidence type="ECO:0000259" key="4">
    <source>
        <dbReference type="PROSITE" id="PS50043"/>
    </source>
</evidence>
<dbReference type="InterPro" id="IPR000792">
    <property type="entry name" value="Tscrpt_reg_LuxR_C"/>
</dbReference>
<dbReference type="Pfam" id="PF00196">
    <property type="entry name" value="GerE"/>
    <property type="match status" value="1"/>
</dbReference>
<dbReference type="Gene3D" id="1.10.10.10">
    <property type="entry name" value="Winged helix-like DNA-binding domain superfamily/Winged helix DNA-binding domain"/>
    <property type="match status" value="1"/>
</dbReference>